<feature type="compositionally biased region" description="Basic and acidic residues" evidence="5">
    <location>
        <begin position="442"/>
        <end position="461"/>
    </location>
</feature>
<feature type="compositionally biased region" description="Basic residues" evidence="5">
    <location>
        <begin position="289"/>
        <end position="298"/>
    </location>
</feature>
<sequence length="534" mass="62596">MTDIKKLRHRCFFDITIGGKEIGRIVFELFNDICPKTCDNFRSLCTGEKGLGKTTAKPLHYKNVSFHRVVKNFIIQSGDFSMGNGRGGESIFGGTFNDENFDVKHDKPFLLSMANRGKNTNGSQFFITLNTCKHLDGVHVVFGHVLSGQEIINEIQNQSTTDDGRPLAEVVIVNCGELIPQIKPKEKKKKHRKEKSKKSDGELSSDEEKDNKRKKKKESKHKKHKKNKEETKDNDDNKNIDLLAVECSVKPEEIPEIPENKFLARDSVFEESRNDLPAKERITPSGRLFKGRGNKHYRTPSPTDNRRARSKTPEHWRRAQSKLVSLKEIIARNERVQNRGSDRNRFERENPFRQRQFNRNRDYDNRHDYEREDSENENSFYRNSTDRKRVFTEEPPIHRRRRSPSPREHRNRNNDEFYAESDSGSEKHTENGRHLIKSTVKVNEDIHRNQRERRDSEEGHDRSRRNKSPVDLKDIPLPNADNTDIDKRNNERHERMHDSEPRSDLKRKRSDSRERIDSHKNASILHRRHSTDSD</sequence>
<dbReference type="PANTHER" id="PTHR11071:SF565">
    <property type="entry name" value="MOCA-CYP, ISOFORM A"/>
    <property type="match status" value="1"/>
</dbReference>
<dbReference type="FunFam" id="2.40.100.10:FF:000005">
    <property type="entry name" value="Peptidyl-prolyl cis-trans isomerase G"/>
    <property type="match status" value="1"/>
</dbReference>
<accession>A0A7R9PYZ0</accession>
<dbReference type="OrthoDB" id="193499at2759"/>
<evidence type="ECO:0000313" key="7">
    <source>
        <dbReference type="EMBL" id="CAD7626094.1"/>
    </source>
</evidence>
<evidence type="ECO:0000256" key="1">
    <source>
        <dbReference type="ARBA" id="ARBA00000971"/>
    </source>
</evidence>
<feature type="domain" description="PPIase cyclophilin-type" evidence="6">
    <location>
        <begin position="12"/>
        <end position="177"/>
    </location>
</feature>
<feature type="compositionally biased region" description="Basic and acidic residues" evidence="5">
    <location>
        <begin position="424"/>
        <end position="433"/>
    </location>
</feature>
<proteinExistence type="predicted"/>
<feature type="compositionally biased region" description="Basic and acidic residues" evidence="5">
    <location>
        <begin position="511"/>
        <end position="520"/>
    </location>
</feature>
<feature type="compositionally biased region" description="Basic residues" evidence="5">
    <location>
        <begin position="212"/>
        <end position="226"/>
    </location>
</feature>
<keyword evidence="3" id="KW-0697">Rotamase</keyword>
<dbReference type="GO" id="GO:0006457">
    <property type="term" value="P:protein folding"/>
    <property type="evidence" value="ECO:0007669"/>
    <property type="project" value="TreeGrafter"/>
</dbReference>
<feature type="compositionally biased region" description="Basic residues" evidence="5">
    <location>
        <begin position="185"/>
        <end position="196"/>
    </location>
</feature>
<dbReference type="PRINTS" id="PR00153">
    <property type="entry name" value="CSAPPISMRASE"/>
</dbReference>
<dbReference type="EMBL" id="CAJPIZ010003560">
    <property type="protein sequence ID" value="CAG2106524.1"/>
    <property type="molecule type" value="Genomic_DNA"/>
</dbReference>
<feature type="compositionally biased region" description="Basic and acidic residues" evidence="5">
    <location>
        <begin position="304"/>
        <end position="317"/>
    </location>
</feature>
<keyword evidence="8" id="KW-1185">Reference proteome</keyword>
<dbReference type="EC" id="5.2.1.8" evidence="2"/>
<comment type="catalytic activity">
    <reaction evidence="1">
        <text>[protein]-peptidylproline (omega=180) = [protein]-peptidylproline (omega=0)</text>
        <dbReference type="Rhea" id="RHEA:16237"/>
        <dbReference type="Rhea" id="RHEA-COMP:10747"/>
        <dbReference type="Rhea" id="RHEA-COMP:10748"/>
        <dbReference type="ChEBI" id="CHEBI:83833"/>
        <dbReference type="ChEBI" id="CHEBI:83834"/>
        <dbReference type="EC" id="5.2.1.8"/>
    </reaction>
</comment>
<evidence type="ECO:0000256" key="2">
    <source>
        <dbReference type="ARBA" id="ARBA00013194"/>
    </source>
</evidence>
<dbReference type="InterPro" id="IPR002130">
    <property type="entry name" value="Cyclophilin-type_PPIase_dom"/>
</dbReference>
<feature type="region of interest" description="Disordered" evidence="5">
    <location>
        <begin position="335"/>
        <end position="534"/>
    </location>
</feature>
<evidence type="ECO:0000256" key="5">
    <source>
        <dbReference type="SAM" id="MobiDB-lite"/>
    </source>
</evidence>
<dbReference type="GO" id="GO:0016018">
    <property type="term" value="F:cyclosporin A binding"/>
    <property type="evidence" value="ECO:0007669"/>
    <property type="project" value="TreeGrafter"/>
</dbReference>
<feature type="compositionally biased region" description="Basic and acidic residues" evidence="5">
    <location>
        <begin position="405"/>
        <end position="415"/>
    </location>
</feature>
<evidence type="ECO:0000256" key="4">
    <source>
        <dbReference type="ARBA" id="ARBA00023235"/>
    </source>
</evidence>
<feature type="compositionally biased region" description="Basic residues" evidence="5">
    <location>
        <begin position="525"/>
        <end position="534"/>
    </location>
</feature>
<evidence type="ECO:0000313" key="8">
    <source>
        <dbReference type="Proteomes" id="UP000759131"/>
    </source>
</evidence>
<dbReference type="PANTHER" id="PTHR11071">
    <property type="entry name" value="PEPTIDYL-PROLYL CIS-TRANS ISOMERASE"/>
    <property type="match status" value="1"/>
</dbReference>
<name>A0A7R9PYZ0_9ACAR</name>
<feature type="compositionally biased region" description="Basic and acidic residues" evidence="5">
    <location>
        <begin position="359"/>
        <end position="370"/>
    </location>
</feature>
<dbReference type="Proteomes" id="UP000759131">
    <property type="component" value="Unassembled WGS sequence"/>
</dbReference>
<dbReference type="Pfam" id="PF00160">
    <property type="entry name" value="Pro_isomerase"/>
    <property type="match status" value="1"/>
</dbReference>
<organism evidence="7">
    <name type="scientific">Medioppia subpectinata</name>
    <dbReference type="NCBI Taxonomy" id="1979941"/>
    <lineage>
        <taxon>Eukaryota</taxon>
        <taxon>Metazoa</taxon>
        <taxon>Ecdysozoa</taxon>
        <taxon>Arthropoda</taxon>
        <taxon>Chelicerata</taxon>
        <taxon>Arachnida</taxon>
        <taxon>Acari</taxon>
        <taxon>Acariformes</taxon>
        <taxon>Sarcoptiformes</taxon>
        <taxon>Oribatida</taxon>
        <taxon>Brachypylina</taxon>
        <taxon>Oppioidea</taxon>
        <taxon>Oppiidae</taxon>
        <taxon>Medioppia</taxon>
    </lineage>
</organism>
<evidence type="ECO:0000259" key="6">
    <source>
        <dbReference type="PROSITE" id="PS50072"/>
    </source>
</evidence>
<dbReference type="InterPro" id="IPR029000">
    <property type="entry name" value="Cyclophilin-like_dom_sf"/>
</dbReference>
<dbReference type="PROSITE" id="PS50072">
    <property type="entry name" value="CSA_PPIASE_2"/>
    <property type="match status" value="1"/>
</dbReference>
<feature type="region of interest" description="Disordered" evidence="5">
    <location>
        <begin position="182"/>
        <end position="235"/>
    </location>
</feature>
<reference evidence="7" key="1">
    <citation type="submission" date="2020-11" db="EMBL/GenBank/DDBJ databases">
        <authorList>
            <person name="Tran Van P."/>
        </authorList>
    </citation>
    <scope>NUCLEOTIDE SEQUENCE</scope>
</reference>
<keyword evidence="4" id="KW-0413">Isomerase</keyword>
<feature type="compositionally biased region" description="Basic and acidic residues" evidence="5">
    <location>
        <begin position="484"/>
        <end position="504"/>
    </location>
</feature>
<gene>
    <name evidence="7" type="ORF">OSB1V03_LOCUS6527</name>
</gene>
<evidence type="ECO:0000256" key="3">
    <source>
        <dbReference type="ARBA" id="ARBA00023110"/>
    </source>
</evidence>
<dbReference type="GO" id="GO:0003755">
    <property type="term" value="F:peptidyl-prolyl cis-trans isomerase activity"/>
    <property type="evidence" value="ECO:0007669"/>
    <property type="project" value="UniProtKB-KW"/>
</dbReference>
<feature type="compositionally biased region" description="Basic and acidic residues" evidence="5">
    <location>
        <begin position="335"/>
        <end position="352"/>
    </location>
</feature>
<dbReference type="SUPFAM" id="SSF50891">
    <property type="entry name" value="Cyclophilin-like"/>
    <property type="match status" value="1"/>
</dbReference>
<feature type="compositionally biased region" description="Basic and acidic residues" evidence="5">
    <location>
        <begin position="384"/>
        <end position="397"/>
    </location>
</feature>
<feature type="region of interest" description="Disordered" evidence="5">
    <location>
        <begin position="272"/>
        <end position="320"/>
    </location>
</feature>
<dbReference type="AlphaFoldDB" id="A0A7R9PYZ0"/>
<feature type="compositionally biased region" description="Basic and acidic residues" evidence="5">
    <location>
        <begin position="272"/>
        <end position="282"/>
    </location>
</feature>
<dbReference type="GO" id="GO:0005739">
    <property type="term" value="C:mitochondrion"/>
    <property type="evidence" value="ECO:0007669"/>
    <property type="project" value="TreeGrafter"/>
</dbReference>
<protein>
    <recommendedName>
        <fullName evidence="2">peptidylprolyl isomerase</fullName>
        <ecNumber evidence="2">5.2.1.8</ecNumber>
    </recommendedName>
</protein>
<dbReference type="Gene3D" id="2.40.100.10">
    <property type="entry name" value="Cyclophilin-like"/>
    <property type="match status" value="1"/>
</dbReference>
<dbReference type="EMBL" id="OC858135">
    <property type="protein sequence ID" value="CAD7626094.1"/>
    <property type="molecule type" value="Genomic_DNA"/>
</dbReference>